<dbReference type="GO" id="GO:0005509">
    <property type="term" value="F:calcium ion binding"/>
    <property type="evidence" value="ECO:0007669"/>
    <property type="project" value="InterPro"/>
</dbReference>
<evidence type="ECO:0000256" key="1">
    <source>
        <dbReference type="ARBA" id="ARBA00004613"/>
    </source>
</evidence>
<dbReference type="Pfam" id="PF18884">
    <property type="entry name" value="TSP3_bac"/>
    <property type="match status" value="2"/>
</dbReference>
<evidence type="ECO:0000256" key="4">
    <source>
        <dbReference type="ARBA" id="ARBA00022837"/>
    </source>
</evidence>
<evidence type="ECO:0000256" key="3">
    <source>
        <dbReference type="ARBA" id="ARBA00022729"/>
    </source>
</evidence>
<evidence type="ECO:0000313" key="7">
    <source>
        <dbReference type="Proteomes" id="UP000178684"/>
    </source>
</evidence>
<dbReference type="InterPro" id="IPR059100">
    <property type="entry name" value="TSP3_bac"/>
</dbReference>
<dbReference type="AlphaFoldDB" id="A0A1F5X3D3"/>
<reference evidence="6 7" key="1">
    <citation type="journal article" date="2016" name="Nat. Commun.">
        <title>Thousands of microbial genomes shed light on interconnected biogeochemical processes in an aquifer system.</title>
        <authorList>
            <person name="Anantharaman K."/>
            <person name="Brown C.T."/>
            <person name="Hug L.A."/>
            <person name="Sharon I."/>
            <person name="Castelle C.J."/>
            <person name="Probst A.J."/>
            <person name="Thomas B.C."/>
            <person name="Singh A."/>
            <person name="Wilkins M.J."/>
            <person name="Karaoz U."/>
            <person name="Brodie E.L."/>
            <person name="Williams K.H."/>
            <person name="Hubbard S.S."/>
            <person name="Banfield J.F."/>
        </authorList>
    </citation>
    <scope>NUCLEOTIDE SEQUENCE [LARGE SCALE GENOMIC DNA]</scope>
</reference>
<dbReference type="EMBL" id="MFIE01000019">
    <property type="protein sequence ID" value="OGF82394.1"/>
    <property type="molecule type" value="Genomic_DNA"/>
</dbReference>
<dbReference type="SUPFAM" id="SSF103647">
    <property type="entry name" value="TSP type-3 repeat"/>
    <property type="match status" value="1"/>
</dbReference>
<accession>A0A1F5X3D3</accession>
<protein>
    <submittedName>
        <fullName evidence="6">Uncharacterized protein</fullName>
    </submittedName>
</protein>
<keyword evidence="4" id="KW-0106">Calcium</keyword>
<organism evidence="6 7">
    <name type="scientific">Candidatus Giovannonibacteria bacterium RIFCSPLOWO2_01_FULL_46_13</name>
    <dbReference type="NCBI Taxonomy" id="1798352"/>
    <lineage>
        <taxon>Bacteria</taxon>
        <taxon>Candidatus Giovannoniibacteriota</taxon>
    </lineage>
</organism>
<evidence type="ECO:0000256" key="5">
    <source>
        <dbReference type="SAM" id="MobiDB-lite"/>
    </source>
</evidence>
<feature type="region of interest" description="Disordered" evidence="5">
    <location>
        <begin position="50"/>
        <end position="81"/>
    </location>
</feature>
<comment type="caution">
    <text evidence="6">The sequence shown here is derived from an EMBL/GenBank/DDBJ whole genome shotgun (WGS) entry which is preliminary data.</text>
</comment>
<dbReference type="Proteomes" id="UP000178684">
    <property type="component" value="Unassembled WGS sequence"/>
</dbReference>
<name>A0A1F5X3D3_9BACT</name>
<evidence type="ECO:0000313" key="6">
    <source>
        <dbReference type="EMBL" id="OGF82394.1"/>
    </source>
</evidence>
<keyword evidence="2" id="KW-0964">Secreted</keyword>
<dbReference type="InterPro" id="IPR028974">
    <property type="entry name" value="TSP_type-3_rpt"/>
</dbReference>
<sequence>MFSWFYYFSSAFNGEEVYLNEELAQSNKAALLDSDKDGLKDWEEVLWETDPMNADTDGDGIPDGQEASHNNTGSPENAETPNFTEAFSQAFANAIGPRILEENGLADISKSDLEGIAGFIPNPEAILGETARISASDLKISDKNDASSVKKYFNELHHLAYESAFAGITEGDITSFIKFLETENSGELEKIDPVINAFGKSIDAIKNLPTPKGYENFALTEANILSRMKRADEIIRNADKDLLAAVAVIKARFAMEEELNAFHQEFKKTLSEKGIIFSPTDKGYKFFD</sequence>
<gene>
    <name evidence="6" type="ORF">A3B18_03555</name>
</gene>
<comment type="subcellular location">
    <subcellularLocation>
        <location evidence="1">Secreted</location>
    </subcellularLocation>
</comment>
<feature type="compositionally biased region" description="Polar residues" evidence="5">
    <location>
        <begin position="67"/>
        <end position="81"/>
    </location>
</feature>
<keyword evidence="3" id="KW-0732">Signal</keyword>
<proteinExistence type="predicted"/>
<evidence type="ECO:0000256" key="2">
    <source>
        <dbReference type="ARBA" id="ARBA00022525"/>
    </source>
</evidence>